<protein>
    <recommendedName>
        <fullName evidence="1">RNase H type-1 domain-containing protein</fullName>
    </recommendedName>
</protein>
<dbReference type="Proteomes" id="UP000009169">
    <property type="component" value="Unassembled WGS sequence"/>
</dbReference>
<dbReference type="HOGENOM" id="CLU_2293672_0_0_1"/>
<dbReference type="InterPro" id="IPR002156">
    <property type="entry name" value="RNaseH_domain"/>
</dbReference>
<gene>
    <name evidence="2" type="ORF">TEQG_08637</name>
</gene>
<dbReference type="AlphaFoldDB" id="F2PNJ0"/>
<dbReference type="Gene3D" id="3.30.420.10">
    <property type="entry name" value="Ribonuclease H-like superfamily/Ribonuclease H"/>
    <property type="match status" value="1"/>
</dbReference>
<accession>F2PNJ0</accession>
<dbReference type="InterPro" id="IPR012337">
    <property type="entry name" value="RNaseH-like_sf"/>
</dbReference>
<dbReference type="SUPFAM" id="SSF53098">
    <property type="entry name" value="Ribonuclease H-like"/>
    <property type="match status" value="1"/>
</dbReference>
<dbReference type="EMBL" id="DS995727">
    <property type="protein sequence ID" value="EGE03458.1"/>
    <property type="molecule type" value="Genomic_DNA"/>
</dbReference>
<dbReference type="eggNOG" id="ENOG502SYHY">
    <property type="taxonomic scope" value="Eukaryota"/>
</dbReference>
<evidence type="ECO:0000313" key="3">
    <source>
        <dbReference type="Proteomes" id="UP000009169"/>
    </source>
</evidence>
<name>F2PNJ0_TRIEC</name>
<evidence type="ECO:0000259" key="1">
    <source>
        <dbReference type="PROSITE" id="PS50879"/>
    </source>
</evidence>
<dbReference type="VEuPathDB" id="FungiDB:TEQG_08637"/>
<dbReference type="GO" id="GO:0003676">
    <property type="term" value="F:nucleic acid binding"/>
    <property type="evidence" value="ECO:0007669"/>
    <property type="project" value="InterPro"/>
</dbReference>
<dbReference type="InterPro" id="IPR036397">
    <property type="entry name" value="RNaseH_sf"/>
</dbReference>
<feature type="domain" description="RNase H type-1" evidence="1">
    <location>
        <begin position="1"/>
        <end position="46"/>
    </location>
</feature>
<evidence type="ECO:0000313" key="2">
    <source>
        <dbReference type="EMBL" id="EGE03458.1"/>
    </source>
</evidence>
<sequence length="101" mass="12025">MYVSRIRRIAKELKDRDYQIKIVWVLAHQNILGNEKADFATKLGARSRDSSDILKNKYTSLVTIKRRIKEIALEEWNQDLEEKRKRGLGKDYLSFQTTPKW</sequence>
<reference evidence="3" key="1">
    <citation type="journal article" date="2012" name="MBio">
        <title>Comparative genome analysis of Trichophyton rubrum and related dermatophytes reveals candidate genes involved in infection.</title>
        <authorList>
            <person name="Martinez D.A."/>
            <person name="Oliver B.G."/>
            <person name="Graeser Y."/>
            <person name="Goldberg J.M."/>
            <person name="Li W."/>
            <person name="Martinez-Rossi N.M."/>
            <person name="Monod M."/>
            <person name="Shelest E."/>
            <person name="Barton R.C."/>
            <person name="Birch E."/>
            <person name="Brakhage A.A."/>
            <person name="Chen Z."/>
            <person name="Gurr S.J."/>
            <person name="Heiman D."/>
            <person name="Heitman J."/>
            <person name="Kosti I."/>
            <person name="Rossi A."/>
            <person name="Saif S."/>
            <person name="Samalova M."/>
            <person name="Saunders C.W."/>
            <person name="Shea T."/>
            <person name="Summerbell R.C."/>
            <person name="Xu J."/>
            <person name="Young S."/>
            <person name="Zeng Q."/>
            <person name="Birren B.W."/>
            <person name="Cuomo C.A."/>
            <person name="White T.C."/>
        </authorList>
    </citation>
    <scope>NUCLEOTIDE SEQUENCE [LARGE SCALE GENOMIC DNA]</scope>
    <source>
        <strain evidence="3">ATCC MYA-4606 / CBS 127.97</strain>
    </source>
</reference>
<organism evidence="2 3">
    <name type="scientific">Trichophyton equinum (strain ATCC MYA-4606 / CBS 127.97)</name>
    <name type="common">Horse ringworm fungus</name>
    <dbReference type="NCBI Taxonomy" id="559882"/>
    <lineage>
        <taxon>Eukaryota</taxon>
        <taxon>Fungi</taxon>
        <taxon>Dikarya</taxon>
        <taxon>Ascomycota</taxon>
        <taxon>Pezizomycotina</taxon>
        <taxon>Eurotiomycetes</taxon>
        <taxon>Eurotiomycetidae</taxon>
        <taxon>Onygenales</taxon>
        <taxon>Arthrodermataceae</taxon>
        <taxon>Trichophyton</taxon>
    </lineage>
</organism>
<proteinExistence type="predicted"/>
<dbReference type="PROSITE" id="PS50879">
    <property type="entry name" value="RNASE_H_1"/>
    <property type="match status" value="1"/>
</dbReference>
<keyword evidence="3" id="KW-1185">Reference proteome</keyword>
<dbReference type="GO" id="GO:0004523">
    <property type="term" value="F:RNA-DNA hybrid ribonuclease activity"/>
    <property type="evidence" value="ECO:0007669"/>
    <property type="project" value="InterPro"/>
</dbReference>